<sequence>MQEQKHELSTGVFSTLENFKEIYDIGKMFATSSLVPQAYQGKPMDCTIAVDMANRMGISPMMVMQNLYVVRGKPSWSGQACTALVEGSGKFKNVHHVYTGEKGTDTWGCYLEAVRIENNEVVRGAEVTMAMAKAEDWVNKAGSKWKTMPELMLAYRASAFFARVHIPNALMGVSVEGEVEDIQKAPLPQAPDVFAESEVKNDINE</sequence>
<keyword evidence="2" id="KW-1185">Reference proteome</keyword>
<dbReference type="EMBL" id="QRCT01000039">
    <property type="protein sequence ID" value="RDU22868.1"/>
    <property type="molecule type" value="Genomic_DNA"/>
</dbReference>
<evidence type="ECO:0008006" key="3">
    <source>
        <dbReference type="Google" id="ProtNLM"/>
    </source>
</evidence>
<organism evidence="1 2">
    <name type="scientific">Anaerosacchariphilus polymeriproducens</name>
    <dbReference type="NCBI Taxonomy" id="1812858"/>
    <lineage>
        <taxon>Bacteria</taxon>
        <taxon>Bacillati</taxon>
        <taxon>Bacillota</taxon>
        <taxon>Clostridia</taxon>
        <taxon>Lachnospirales</taxon>
        <taxon>Lachnospiraceae</taxon>
        <taxon>Anaerosacchariphilus</taxon>
    </lineage>
</organism>
<protein>
    <recommendedName>
        <fullName evidence="3">Recombinase RecT</fullName>
    </recommendedName>
</protein>
<dbReference type="Proteomes" id="UP000255036">
    <property type="component" value="Unassembled WGS sequence"/>
</dbReference>
<evidence type="ECO:0000313" key="2">
    <source>
        <dbReference type="Proteomes" id="UP000255036"/>
    </source>
</evidence>
<dbReference type="OrthoDB" id="1091556at2"/>
<name>A0A371ATI1_9FIRM</name>
<proteinExistence type="predicted"/>
<accession>A0A371ATI1</accession>
<reference evidence="1 2" key="1">
    <citation type="submission" date="2018-07" db="EMBL/GenBank/DDBJ databases">
        <title>Anaerosacharophilus polymeroproducens gen. nov. sp. nov., an anaerobic bacterium isolated from salt field.</title>
        <authorList>
            <person name="Kim W."/>
            <person name="Yang S.-H."/>
            <person name="Oh J."/>
            <person name="Lee J.-H."/>
            <person name="Kwon K.K."/>
        </authorList>
    </citation>
    <scope>NUCLEOTIDE SEQUENCE [LARGE SCALE GENOMIC DNA]</scope>
    <source>
        <strain evidence="1 2">MCWD5</strain>
    </source>
</reference>
<evidence type="ECO:0000313" key="1">
    <source>
        <dbReference type="EMBL" id="RDU22868.1"/>
    </source>
</evidence>
<dbReference type="AlphaFoldDB" id="A0A371ATI1"/>
<gene>
    <name evidence="1" type="ORF">DWV06_12490</name>
</gene>
<comment type="caution">
    <text evidence="1">The sequence shown here is derived from an EMBL/GenBank/DDBJ whole genome shotgun (WGS) entry which is preliminary data.</text>
</comment>